<evidence type="ECO:0000313" key="2">
    <source>
        <dbReference type="Proteomes" id="UP000016927"/>
    </source>
</evidence>
<dbReference type="EMBL" id="KB908912">
    <property type="protein sequence ID" value="EOB15385.1"/>
    <property type="molecule type" value="Genomic_DNA"/>
</dbReference>
<dbReference type="HOGENOM" id="CLU_2923221_0_0_1"/>
<name>R0MMH1_NOSB1</name>
<reference evidence="1 2" key="1">
    <citation type="journal article" date="2013" name="BMC Genomics">
        <title>Comparative genomics of parasitic silkworm microsporidia reveal an association between genome expansion and host adaptation.</title>
        <authorList>
            <person name="Pan G."/>
            <person name="Xu J."/>
            <person name="Li T."/>
            <person name="Xia Q."/>
            <person name="Liu S.L."/>
            <person name="Zhang G."/>
            <person name="Li S."/>
            <person name="Li C."/>
            <person name="Liu H."/>
            <person name="Yang L."/>
            <person name="Liu T."/>
            <person name="Zhang X."/>
            <person name="Wu Z."/>
            <person name="Fan W."/>
            <person name="Dang X."/>
            <person name="Xiang H."/>
            <person name="Tao M."/>
            <person name="Li Y."/>
            <person name="Hu J."/>
            <person name="Li Z."/>
            <person name="Lin L."/>
            <person name="Luo J."/>
            <person name="Geng L."/>
            <person name="Wang L."/>
            <person name="Long M."/>
            <person name="Wan Y."/>
            <person name="He N."/>
            <person name="Zhang Z."/>
            <person name="Lu C."/>
            <person name="Keeling P.J."/>
            <person name="Wang J."/>
            <person name="Xiang Z."/>
            <person name="Zhou Z."/>
        </authorList>
    </citation>
    <scope>NUCLEOTIDE SEQUENCE [LARGE SCALE GENOMIC DNA]</scope>
    <source>
        <strain evidence="2">CQ1 / CVCC 102059</strain>
    </source>
</reference>
<dbReference type="VEuPathDB" id="MicrosporidiaDB:NBO_4g0013"/>
<sequence>MIDKEYLFIEESKKKRRSYGEENETFQNSIDKKDICNEGYLRNNITTVEYSNYGESKYEEM</sequence>
<proteinExistence type="predicted"/>
<dbReference type="OrthoDB" id="159299at2759"/>
<gene>
    <name evidence="1" type="ORF">NBO_4g0013</name>
</gene>
<keyword evidence="2" id="KW-1185">Reference proteome</keyword>
<evidence type="ECO:0000313" key="1">
    <source>
        <dbReference type="EMBL" id="EOB15385.1"/>
    </source>
</evidence>
<dbReference type="Proteomes" id="UP000016927">
    <property type="component" value="Unassembled WGS sequence"/>
</dbReference>
<accession>R0MMH1</accession>
<organism evidence="1 2">
    <name type="scientific">Nosema bombycis (strain CQ1 / CVCC 102059)</name>
    <name type="common">Microsporidian parasite</name>
    <name type="synonym">Pebrine of silkworm</name>
    <dbReference type="NCBI Taxonomy" id="578461"/>
    <lineage>
        <taxon>Eukaryota</taxon>
        <taxon>Fungi</taxon>
        <taxon>Fungi incertae sedis</taxon>
        <taxon>Microsporidia</taxon>
        <taxon>Nosematidae</taxon>
        <taxon>Nosema</taxon>
    </lineage>
</organism>
<protein>
    <submittedName>
        <fullName evidence="1">Uncharacterized protein</fullName>
    </submittedName>
</protein>
<dbReference type="AlphaFoldDB" id="R0MMH1"/>